<evidence type="ECO:0000256" key="1">
    <source>
        <dbReference type="SAM" id="MobiDB-lite"/>
    </source>
</evidence>
<dbReference type="AlphaFoldDB" id="A0A369J6A9"/>
<keyword evidence="3" id="KW-1185">Reference proteome</keyword>
<comment type="caution">
    <text evidence="2">The sequence shown here is derived from an EMBL/GenBank/DDBJ whole genome shotgun (WGS) entry which is preliminary data.</text>
</comment>
<protein>
    <submittedName>
        <fullName evidence="2">Uncharacterized protein</fullName>
    </submittedName>
</protein>
<dbReference type="InParanoid" id="A0A369J6A9"/>
<dbReference type="Proteomes" id="UP000076154">
    <property type="component" value="Unassembled WGS sequence"/>
</dbReference>
<dbReference type="EMBL" id="LUEZ02000226">
    <property type="protein sequence ID" value="RDB15024.1"/>
    <property type="molecule type" value="Genomic_DNA"/>
</dbReference>
<name>A0A369J6A9_HYPMA</name>
<accession>A0A369J6A9</accession>
<evidence type="ECO:0000313" key="2">
    <source>
        <dbReference type="EMBL" id="RDB15024.1"/>
    </source>
</evidence>
<proteinExistence type="predicted"/>
<sequence>MRVTLPDDIDGNVDGLDTTGNGPNCIAGQRSERRSPPEVKGIYCRKATATVRALVGYNCRRSKEVQDAYKGREHHLKGGGERKLVKVQSIVNWAHTGGVK</sequence>
<feature type="region of interest" description="Disordered" evidence="1">
    <location>
        <begin position="1"/>
        <end position="37"/>
    </location>
</feature>
<reference evidence="2" key="1">
    <citation type="submission" date="2018-04" db="EMBL/GenBank/DDBJ databases">
        <title>Whole genome sequencing of Hypsizygus marmoreus.</title>
        <authorList>
            <person name="Choi I.-G."/>
            <person name="Min B."/>
            <person name="Kim J.-G."/>
            <person name="Kim S."/>
            <person name="Oh Y.-L."/>
            <person name="Kong W.-S."/>
            <person name="Park H."/>
            <person name="Jeong J."/>
            <person name="Song E.-S."/>
        </authorList>
    </citation>
    <scope>NUCLEOTIDE SEQUENCE [LARGE SCALE GENOMIC DNA]</scope>
    <source>
        <strain evidence="2">51987-8</strain>
    </source>
</reference>
<evidence type="ECO:0000313" key="3">
    <source>
        <dbReference type="Proteomes" id="UP000076154"/>
    </source>
</evidence>
<organism evidence="2 3">
    <name type="scientific">Hypsizygus marmoreus</name>
    <name type="common">White beech mushroom</name>
    <name type="synonym">Agaricus marmoreus</name>
    <dbReference type="NCBI Taxonomy" id="39966"/>
    <lineage>
        <taxon>Eukaryota</taxon>
        <taxon>Fungi</taxon>
        <taxon>Dikarya</taxon>
        <taxon>Basidiomycota</taxon>
        <taxon>Agaricomycotina</taxon>
        <taxon>Agaricomycetes</taxon>
        <taxon>Agaricomycetidae</taxon>
        <taxon>Agaricales</taxon>
        <taxon>Tricholomatineae</taxon>
        <taxon>Lyophyllaceae</taxon>
        <taxon>Hypsizygus</taxon>
    </lineage>
</organism>
<gene>
    <name evidence="2" type="ORF">Hypma_005473</name>
</gene>